<feature type="signal peptide" evidence="2">
    <location>
        <begin position="1"/>
        <end position="36"/>
    </location>
</feature>
<evidence type="ECO:0000256" key="2">
    <source>
        <dbReference type="SAM" id="SignalP"/>
    </source>
</evidence>
<feature type="region of interest" description="Disordered" evidence="1">
    <location>
        <begin position="667"/>
        <end position="689"/>
    </location>
</feature>
<gene>
    <name evidence="3" type="ORF">Agub_g8516</name>
</gene>
<comment type="caution">
    <text evidence="3">The sequence shown here is derived from an EMBL/GenBank/DDBJ whole genome shotgun (WGS) entry which is preliminary data.</text>
</comment>
<evidence type="ECO:0000256" key="1">
    <source>
        <dbReference type="SAM" id="MobiDB-lite"/>
    </source>
</evidence>
<sequence length="760" mass="85022">MHTDFITPLLLYKKRISMSPWLCVVALLSLCLLTDAARFCERSGYCSVGKLKGYIGPLDTAAQLKDALNATAFKNELIIIAESRIGDASQALHRFRSAGYAHVLIIMEEPVQCQQLRSVFAPWLSEEGPISCGTYATSDPVSGVGYRARFKYFKEPLAIMACWRKFLTAGRAVALGYNVMAVDTDTLVLDDWYWRAKQPPLSEYNMMCQNEWGLNLNSGFCYVQNAASNGPSTWILYETVHRVVRWLEDDSVLRNASARYRATPILRINDQGLLQEAVQSAVVGRPIFPTLLVLYGDEKETYQKYNTTEDEMFRANINPFVAAFKENTEHPVTGELAGAVCEDFTKPECPTSKEGMVALPTADIRVPHSGGQWPLKLGGYPFSREIGNFTAAYRSAYAELGVPLPPDPDDPATEAQAGAIKPEKFAYLSHQAGRDGSYMGNWALSGWWTVGRHGWWHTHLLPKNNTSAPRKLAIGHIWAGIFHGDFQKDIILMLSGHYNWQLATRVARGRRYMTNQVLPPGEPHHTAPEVRTVVAYKPGVVHAGMSKEQYIRAVQGLAQVAVALSAVAAWPAAPCDSDWALTPEARKSLPRPIKHSIPWSSYLDVFYQVQPFGDSLEELQCEWPGFAQAACICNHHQRPGQEVGQEVGQGMLAVEFAHLRKAARADPSPSTTLLLGDPAPPLPPAGNTERQPVSYADLFRLNAESVLRRQQREMTPVFWLDRLVEVVGMQGEAAATYKRWYDKCRALRYYELPEREREKW</sequence>
<reference evidence="3 4" key="1">
    <citation type="journal article" date="2021" name="Sci. Rep.">
        <title>Genome sequencing of the multicellular alga Astrephomene provides insights into convergent evolution of germ-soma differentiation.</title>
        <authorList>
            <person name="Yamashita S."/>
            <person name="Yamamoto K."/>
            <person name="Matsuzaki R."/>
            <person name="Suzuki S."/>
            <person name="Yamaguchi H."/>
            <person name="Hirooka S."/>
            <person name="Minakuchi Y."/>
            <person name="Miyagishima S."/>
            <person name="Kawachi M."/>
            <person name="Toyoda A."/>
            <person name="Nozaki H."/>
        </authorList>
    </citation>
    <scope>NUCLEOTIDE SEQUENCE [LARGE SCALE GENOMIC DNA]</scope>
    <source>
        <strain evidence="3 4">NIES-4017</strain>
    </source>
</reference>
<dbReference type="Proteomes" id="UP001054857">
    <property type="component" value="Unassembled WGS sequence"/>
</dbReference>
<dbReference type="EMBL" id="BMAR01000016">
    <property type="protein sequence ID" value="GFR46875.1"/>
    <property type="molecule type" value="Genomic_DNA"/>
</dbReference>
<dbReference type="AlphaFoldDB" id="A0AAD3DRS6"/>
<keyword evidence="4" id="KW-1185">Reference proteome</keyword>
<keyword evidence="2" id="KW-0732">Signal</keyword>
<name>A0AAD3DRS6_9CHLO</name>
<feature type="chain" id="PRO_5042166574" description="Nucleotide-diphospho-sugar transferase domain-containing protein" evidence="2">
    <location>
        <begin position="37"/>
        <end position="760"/>
    </location>
</feature>
<evidence type="ECO:0000313" key="4">
    <source>
        <dbReference type="Proteomes" id="UP001054857"/>
    </source>
</evidence>
<evidence type="ECO:0000313" key="3">
    <source>
        <dbReference type="EMBL" id="GFR46875.1"/>
    </source>
</evidence>
<accession>A0AAD3DRS6</accession>
<organism evidence="3 4">
    <name type="scientific">Astrephomene gubernaculifera</name>
    <dbReference type="NCBI Taxonomy" id="47775"/>
    <lineage>
        <taxon>Eukaryota</taxon>
        <taxon>Viridiplantae</taxon>
        <taxon>Chlorophyta</taxon>
        <taxon>core chlorophytes</taxon>
        <taxon>Chlorophyceae</taxon>
        <taxon>CS clade</taxon>
        <taxon>Chlamydomonadales</taxon>
        <taxon>Astrephomenaceae</taxon>
        <taxon>Astrephomene</taxon>
    </lineage>
</organism>
<evidence type="ECO:0008006" key="5">
    <source>
        <dbReference type="Google" id="ProtNLM"/>
    </source>
</evidence>
<proteinExistence type="predicted"/>
<protein>
    <recommendedName>
        <fullName evidence="5">Nucleotide-diphospho-sugar transferase domain-containing protein</fullName>
    </recommendedName>
</protein>